<reference evidence="1" key="1">
    <citation type="journal article" date="2021" name="Proc. Natl. Acad. Sci. U.S.A.">
        <title>A Catalog of Tens of Thousands of Viruses from Human Metagenomes Reveals Hidden Associations with Chronic Diseases.</title>
        <authorList>
            <person name="Tisza M.J."/>
            <person name="Buck C.B."/>
        </authorList>
    </citation>
    <scope>NUCLEOTIDE SEQUENCE</scope>
    <source>
        <strain evidence="1">Ctx9V1</strain>
    </source>
</reference>
<proteinExistence type="predicted"/>
<evidence type="ECO:0000313" key="1">
    <source>
        <dbReference type="EMBL" id="DAE29161.1"/>
    </source>
</evidence>
<organism evidence="1">
    <name type="scientific">virus sp. ctx9V1</name>
    <dbReference type="NCBI Taxonomy" id="2828001"/>
    <lineage>
        <taxon>Viruses</taxon>
    </lineage>
</organism>
<accession>A0A8S5RDL2</accession>
<sequence length="73" mass="8780">MPNLLISDVQVQVFPIQLSSQRYDHLQEQILLYNSTRTLRCQGDHYLLFPIQLIWRPTFLSLRYIRLQTNYLG</sequence>
<dbReference type="EMBL" id="BK059093">
    <property type="protein sequence ID" value="DAE29161.1"/>
    <property type="molecule type" value="Genomic_DNA"/>
</dbReference>
<name>A0A8S5RDL2_9VIRU</name>
<protein>
    <submittedName>
        <fullName evidence="1">Uncharacterized protein</fullName>
    </submittedName>
</protein>